<organism evidence="4 5">
    <name type="scientific">Labrys neptuniae</name>
    <dbReference type="NCBI Taxonomy" id="376174"/>
    <lineage>
        <taxon>Bacteria</taxon>
        <taxon>Pseudomonadati</taxon>
        <taxon>Pseudomonadota</taxon>
        <taxon>Alphaproteobacteria</taxon>
        <taxon>Hyphomicrobiales</taxon>
        <taxon>Xanthobacteraceae</taxon>
        <taxon>Labrys</taxon>
    </lineage>
</organism>
<gene>
    <name evidence="4" type="ORF">ACETRX_02025</name>
</gene>
<protein>
    <submittedName>
        <fullName evidence="4">Nitroreductase family protein</fullName>
    </submittedName>
</protein>
<evidence type="ECO:0000256" key="2">
    <source>
        <dbReference type="ARBA" id="ARBA00023002"/>
    </source>
</evidence>
<evidence type="ECO:0000256" key="1">
    <source>
        <dbReference type="ARBA" id="ARBA00007118"/>
    </source>
</evidence>
<reference evidence="4 5" key="1">
    <citation type="submission" date="2024-09" db="EMBL/GenBank/DDBJ databases">
        <title>Description of Labrys sedimenti sp. nov., isolated from a diclofenac-degrading enrichment culture, and genome-based reclassification of Labrys portucalensis as a later heterotypic synonym of Labrys neptuniae.</title>
        <authorList>
            <person name="Tancsics A."/>
            <person name="Csepanyi A."/>
        </authorList>
    </citation>
    <scope>NUCLEOTIDE SEQUENCE [LARGE SCALE GENOMIC DNA]</scope>
    <source>
        <strain evidence="4 5">LMG 23412</strain>
    </source>
</reference>
<keyword evidence="2" id="KW-0560">Oxidoreductase</keyword>
<name>A0ABV6Z861_9HYPH</name>
<accession>A0ABV6Z861</accession>
<evidence type="ECO:0000313" key="5">
    <source>
        <dbReference type="Proteomes" id="UP001595190"/>
    </source>
</evidence>
<dbReference type="SUPFAM" id="SSF55469">
    <property type="entry name" value="FMN-dependent nitroreductase-like"/>
    <property type="match status" value="1"/>
</dbReference>
<comment type="similarity">
    <text evidence="1">Belongs to the nitroreductase family.</text>
</comment>
<dbReference type="InterPro" id="IPR029479">
    <property type="entry name" value="Nitroreductase"/>
</dbReference>
<sequence>MTFLARIPVAEASLIEAHWKSTIESRVSANHFDPSHVLSDAEIGELVRLATLAPSAYNLQNWRFIAVRERPAKERLRAAAYGQAKVSEAAVTFIVCGTLAGSVDLGARLRLSVEAGLMPAAMAEGWVEAVRRQFTGNAQAERDEAIRSASLAAAMLILAASASGLASGPMTGFDAEAVRAAFGLQPDEVPVMLVAVGRAADGNGPQKPRRPLEEVMVLS</sequence>
<dbReference type="Pfam" id="PF00881">
    <property type="entry name" value="Nitroreductase"/>
    <property type="match status" value="1"/>
</dbReference>
<dbReference type="InterPro" id="IPR000415">
    <property type="entry name" value="Nitroreductase-like"/>
</dbReference>
<dbReference type="Gene3D" id="3.40.109.10">
    <property type="entry name" value="NADH Oxidase"/>
    <property type="match status" value="1"/>
</dbReference>
<dbReference type="PANTHER" id="PTHR43673:SF12">
    <property type="entry name" value="PROTEIN DRGA"/>
    <property type="match status" value="1"/>
</dbReference>
<dbReference type="Proteomes" id="UP001595190">
    <property type="component" value="Unassembled WGS sequence"/>
</dbReference>
<comment type="caution">
    <text evidence="4">The sequence shown here is derived from an EMBL/GenBank/DDBJ whole genome shotgun (WGS) entry which is preliminary data.</text>
</comment>
<proteinExistence type="inferred from homology"/>
<dbReference type="EMBL" id="JBHGPK010000001">
    <property type="protein sequence ID" value="MFC2248381.1"/>
    <property type="molecule type" value="Genomic_DNA"/>
</dbReference>
<evidence type="ECO:0000259" key="3">
    <source>
        <dbReference type="Pfam" id="PF00881"/>
    </source>
</evidence>
<dbReference type="RefSeq" id="WP_394308223.1">
    <property type="nucleotide sequence ID" value="NZ_JBHGPK010000001.1"/>
</dbReference>
<feature type="domain" description="Nitroreductase" evidence="3">
    <location>
        <begin position="23"/>
        <end position="198"/>
    </location>
</feature>
<evidence type="ECO:0000313" key="4">
    <source>
        <dbReference type="EMBL" id="MFC2248381.1"/>
    </source>
</evidence>
<dbReference type="PANTHER" id="PTHR43673">
    <property type="entry name" value="NAD(P)H NITROREDUCTASE YDGI-RELATED"/>
    <property type="match status" value="1"/>
</dbReference>